<dbReference type="GO" id="GO:0006437">
    <property type="term" value="P:tyrosyl-tRNA aminoacylation"/>
    <property type="evidence" value="ECO:0007669"/>
    <property type="project" value="UniProtKB-UniRule"/>
</dbReference>
<keyword evidence="7 10" id="KW-0648">Protein biosynthesis</keyword>
<dbReference type="Gene3D" id="1.10.240.10">
    <property type="entry name" value="Tyrosyl-Transfer RNA Synthetase"/>
    <property type="match status" value="1"/>
</dbReference>
<feature type="binding site" evidence="10">
    <location>
        <position position="229"/>
    </location>
    <ligand>
        <name>ATP</name>
        <dbReference type="ChEBI" id="CHEBI:30616"/>
    </ligand>
</feature>
<keyword evidence="3 10" id="KW-0436">Ligase</keyword>
<dbReference type="InterPro" id="IPR014729">
    <property type="entry name" value="Rossmann-like_a/b/a_fold"/>
</dbReference>
<dbReference type="InterPro" id="IPR002305">
    <property type="entry name" value="aa-tRNA-synth_Ic"/>
</dbReference>
<dbReference type="NCBIfam" id="TIGR00234">
    <property type="entry name" value="tyrS"/>
    <property type="match status" value="1"/>
</dbReference>
<dbReference type="GO" id="GO:0005524">
    <property type="term" value="F:ATP binding"/>
    <property type="evidence" value="ECO:0007669"/>
    <property type="project" value="UniProtKB-UniRule"/>
</dbReference>
<evidence type="ECO:0000256" key="3">
    <source>
        <dbReference type="ARBA" id="ARBA00022598"/>
    </source>
</evidence>
<dbReference type="GO" id="GO:0004831">
    <property type="term" value="F:tyrosine-tRNA ligase activity"/>
    <property type="evidence" value="ECO:0007669"/>
    <property type="project" value="UniProtKB-UniRule"/>
</dbReference>
<sequence>MISKDKQLLEIQRGTEEILVEEEFTKRFHQKKPLKIKVGFDPTAPDLHLGHTIIINKMRQFQEFGHEIIFLIGDFTGMIGDPSGVNETRPVLTREQIDENAATYEKQIFKILDKDLTRIEFNSSWMQQVNSSKLIEIASKYTVARMLERDDFKNRFKTGNPISIHELLYPLVQAYDSVALEVDVELGGTDQKFNLLVGRHLQQLYGQPPQTAITLPLLEGLDGVKKMSKTANNYIALTDSPKDMLGKIMSISDELMWRYFKLLSARSLDEIGLLQKQVKKGKNPRDIKFLLAEEIVERFHDKQSSDDAKASFLRQFQQGQMPEEIKSVSINYSEVESEPGIVNMAKVLYLANLVTSVSEGHRAIKAGSVRLEGEKIERSQLQMDANSRHILSFGKHHFAKVEFI</sequence>
<dbReference type="GO" id="GO:0003723">
    <property type="term" value="F:RNA binding"/>
    <property type="evidence" value="ECO:0007669"/>
    <property type="project" value="UniProtKB-KW"/>
</dbReference>
<comment type="subunit">
    <text evidence="1 10">Homodimer.</text>
</comment>
<evidence type="ECO:0000256" key="5">
    <source>
        <dbReference type="ARBA" id="ARBA00022840"/>
    </source>
</evidence>
<keyword evidence="8 10" id="KW-0030">Aminoacyl-tRNA synthetase</keyword>
<dbReference type="PANTHER" id="PTHR11766">
    <property type="entry name" value="TYROSYL-TRNA SYNTHETASE"/>
    <property type="match status" value="1"/>
</dbReference>
<dbReference type="Gene3D" id="3.40.50.620">
    <property type="entry name" value="HUPs"/>
    <property type="match status" value="1"/>
</dbReference>
<name>E7C7F6_9GAMM</name>
<dbReference type="EMBL" id="GU568013">
    <property type="protein sequence ID" value="ADI23380.1"/>
    <property type="molecule type" value="Genomic_DNA"/>
</dbReference>
<dbReference type="PROSITE" id="PS00178">
    <property type="entry name" value="AA_TRNA_LIGASE_I"/>
    <property type="match status" value="1"/>
</dbReference>
<evidence type="ECO:0000313" key="12">
    <source>
        <dbReference type="EMBL" id="ADI23380.1"/>
    </source>
</evidence>
<dbReference type="InterPro" id="IPR002307">
    <property type="entry name" value="Tyr-tRNA-ligase"/>
</dbReference>
<feature type="short sequence motif" description="'HIGH' region" evidence="10">
    <location>
        <begin position="42"/>
        <end position="51"/>
    </location>
</feature>
<dbReference type="HAMAP" id="MF_02007">
    <property type="entry name" value="Tyr_tRNA_synth_type2"/>
    <property type="match status" value="1"/>
</dbReference>
<dbReference type="GO" id="GO:0005829">
    <property type="term" value="C:cytosol"/>
    <property type="evidence" value="ECO:0007669"/>
    <property type="project" value="TreeGrafter"/>
</dbReference>
<evidence type="ECO:0000256" key="11">
    <source>
        <dbReference type="PROSITE-ProRule" id="PRU00182"/>
    </source>
</evidence>
<dbReference type="SUPFAM" id="SSF52374">
    <property type="entry name" value="Nucleotidylyl transferase"/>
    <property type="match status" value="1"/>
</dbReference>
<dbReference type="PANTHER" id="PTHR11766:SF1">
    <property type="entry name" value="TYROSINE--TRNA LIGASE"/>
    <property type="match status" value="1"/>
</dbReference>
<evidence type="ECO:0000256" key="8">
    <source>
        <dbReference type="ARBA" id="ARBA00023146"/>
    </source>
</evidence>
<dbReference type="Pfam" id="PF00579">
    <property type="entry name" value="tRNA-synt_1b"/>
    <property type="match status" value="1"/>
</dbReference>
<dbReference type="InterPro" id="IPR024108">
    <property type="entry name" value="Tyr-tRNA-ligase_bac_2"/>
</dbReference>
<dbReference type="SUPFAM" id="SSF55174">
    <property type="entry name" value="Alpha-L RNA-binding motif"/>
    <property type="match status" value="1"/>
</dbReference>
<dbReference type="PRINTS" id="PR01040">
    <property type="entry name" value="TRNASYNTHTYR"/>
</dbReference>
<evidence type="ECO:0000256" key="10">
    <source>
        <dbReference type="HAMAP-Rule" id="MF_02007"/>
    </source>
</evidence>
<dbReference type="InterPro" id="IPR001412">
    <property type="entry name" value="aa-tRNA-synth_I_CS"/>
</dbReference>
<dbReference type="FunFam" id="1.10.240.10:FF:000006">
    <property type="entry name" value="Tyrosine--tRNA ligase"/>
    <property type="match status" value="1"/>
</dbReference>
<comment type="subcellular location">
    <subcellularLocation>
        <location evidence="10">Cytoplasm</location>
    </subcellularLocation>
</comment>
<dbReference type="CDD" id="cd00805">
    <property type="entry name" value="TyrRS_core"/>
    <property type="match status" value="1"/>
</dbReference>
<evidence type="ECO:0000256" key="4">
    <source>
        <dbReference type="ARBA" id="ARBA00022741"/>
    </source>
</evidence>
<comment type="similarity">
    <text evidence="10">Belongs to the class-I aminoacyl-tRNA synthetase family. TyrS type 2 subfamily.</text>
</comment>
<reference evidence="12" key="1">
    <citation type="submission" date="2010-01" db="EMBL/GenBank/DDBJ databases">
        <title>Genome fragments of uncultured bacteria from the North Pacific subtropical Gyre.</title>
        <authorList>
            <person name="Pham V.D."/>
            <person name="Delong E.F."/>
        </authorList>
    </citation>
    <scope>NUCLEOTIDE SEQUENCE</scope>
</reference>
<dbReference type="PROSITE" id="PS50889">
    <property type="entry name" value="S4"/>
    <property type="match status" value="1"/>
</dbReference>
<keyword evidence="4 10" id="KW-0547">Nucleotide-binding</keyword>
<dbReference type="InterPro" id="IPR024088">
    <property type="entry name" value="Tyr-tRNA-ligase_bac-type"/>
</dbReference>
<comment type="function">
    <text evidence="10">Catalyzes the attachment of tyrosine to tRNA(Tyr) in a two-step reaction: tyrosine is first activated by ATP to form Tyr-AMP and then transferred to the acceptor end of tRNA(Tyr).</text>
</comment>
<keyword evidence="6 11" id="KW-0694">RNA-binding</keyword>
<accession>E7C7F6</accession>
<dbReference type="Gene3D" id="3.10.290.10">
    <property type="entry name" value="RNA-binding S4 domain"/>
    <property type="match status" value="1"/>
</dbReference>
<feature type="short sequence motif" description="'KMSKS' region" evidence="10">
    <location>
        <begin position="226"/>
        <end position="230"/>
    </location>
</feature>
<keyword evidence="5 10" id="KW-0067">ATP-binding</keyword>
<evidence type="ECO:0000256" key="6">
    <source>
        <dbReference type="ARBA" id="ARBA00022884"/>
    </source>
</evidence>
<evidence type="ECO:0000256" key="2">
    <source>
        <dbReference type="ARBA" id="ARBA00022490"/>
    </source>
</evidence>
<gene>
    <name evidence="10" type="primary">tyrS</name>
</gene>
<evidence type="ECO:0000256" key="9">
    <source>
        <dbReference type="ARBA" id="ARBA00048248"/>
    </source>
</evidence>
<comment type="catalytic activity">
    <reaction evidence="9 10">
        <text>tRNA(Tyr) + L-tyrosine + ATP = L-tyrosyl-tRNA(Tyr) + AMP + diphosphate + H(+)</text>
        <dbReference type="Rhea" id="RHEA:10220"/>
        <dbReference type="Rhea" id="RHEA-COMP:9706"/>
        <dbReference type="Rhea" id="RHEA-COMP:9707"/>
        <dbReference type="ChEBI" id="CHEBI:15378"/>
        <dbReference type="ChEBI" id="CHEBI:30616"/>
        <dbReference type="ChEBI" id="CHEBI:33019"/>
        <dbReference type="ChEBI" id="CHEBI:58315"/>
        <dbReference type="ChEBI" id="CHEBI:78442"/>
        <dbReference type="ChEBI" id="CHEBI:78536"/>
        <dbReference type="ChEBI" id="CHEBI:456215"/>
        <dbReference type="EC" id="6.1.1.1"/>
    </reaction>
</comment>
<protein>
    <recommendedName>
        <fullName evidence="10">Tyrosine--tRNA ligase</fullName>
        <ecNumber evidence="10">6.1.1.1</ecNumber>
    </recommendedName>
    <alternativeName>
        <fullName evidence="10">Tyrosyl-tRNA synthetase</fullName>
        <shortName evidence="10">TyrRS</shortName>
    </alternativeName>
</protein>
<dbReference type="FunFam" id="3.40.50.620:FF:000061">
    <property type="entry name" value="Tyrosine--tRNA ligase"/>
    <property type="match status" value="1"/>
</dbReference>
<keyword evidence="2 10" id="KW-0963">Cytoplasm</keyword>
<dbReference type="AlphaFoldDB" id="E7C7F6"/>
<dbReference type="EC" id="6.1.1.1" evidence="10"/>
<organism evidence="12">
    <name type="scientific">uncultured gamma proteobacterium HF0770_28K04</name>
    <dbReference type="NCBI Taxonomy" id="723578"/>
    <lineage>
        <taxon>Bacteria</taxon>
        <taxon>Pseudomonadati</taxon>
        <taxon>Pseudomonadota</taxon>
        <taxon>Gammaproteobacteria</taxon>
        <taxon>environmental samples</taxon>
    </lineage>
</organism>
<evidence type="ECO:0000256" key="1">
    <source>
        <dbReference type="ARBA" id="ARBA00011738"/>
    </source>
</evidence>
<proteinExistence type="inferred from homology"/>
<evidence type="ECO:0000256" key="7">
    <source>
        <dbReference type="ARBA" id="ARBA00022917"/>
    </source>
</evidence>
<dbReference type="InterPro" id="IPR036986">
    <property type="entry name" value="S4_RNA-bd_sf"/>
</dbReference>